<keyword evidence="5 14" id="KW-1003">Cell membrane</keyword>
<dbReference type="GO" id="GO:0050380">
    <property type="term" value="F:undecaprenyl-diphosphatase activity"/>
    <property type="evidence" value="ECO:0007669"/>
    <property type="project" value="UniProtKB-UniRule"/>
</dbReference>
<dbReference type="KEGG" id="atw:C0099_09030"/>
<feature type="transmembrane region" description="Helical" evidence="14">
    <location>
        <begin position="84"/>
        <end position="106"/>
    </location>
</feature>
<evidence type="ECO:0000256" key="14">
    <source>
        <dbReference type="HAMAP-Rule" id="MF_01006"/>
    </source>
</evidence>
<dbReference type="Pfam" id="PF02673">
    <property type="entry name" value="BacA"/>
    <property type="match status" value="1"/>
</dbReference>
<keyword evidence="10 14" id="KW-0046">Antibiotic resistance</keyword>
<reference evidence="15 16" key="1">
    <citation type="submission" date="2018-01" db="EMBL/GenBank/DDBJ databases">
        <authorList>
            <person name="Fu G.-Y."/>
        </authorList>
    </citation>
    <scope>NUCLEOTIDE SEQUENCE [LARGE SCALE GENOMIC DNA]</scope>
    <source>
        <strain evidence="15 16">SY39</strain>
    </source>
</reference>
<evidence type="ECO:0000256" key="1">
    <source>
        <dbReference type="ARBA" id="ARBA00004651"/>
    </source>
</evidence>
<dbReference type="PANTHER" id="PTHR30622">
    <property type="entry name" value="UNDECAPRENYL-DIPHOSPHATASE"/>
    <property type="match status" value="1"/>
</dbReference>
<gene>
    <name evidence="14" type="primary">uppP</name>
    <name evidence="15" type="ORF">C0099_09030</name>
</gene>
<evidence type="ECO:0000256" key="3">
    <source>
        <dbReference type="ARBA" id="ARBA00012374"/>
    </source>
</evidence>
<evidence type="ECO:0000256" key="2">
    <source>
        <dbReference type="ARBA" id="ARBA00010621"/>
    </source>
</evidence>
<feature type="transmembrane region" description="Helical" evidence="14">
    <location>
        <begin position="182"/>
        <end position="203"/>
    </location>
</feature>
<evidence type="ECO:0000256" key="4">
    <source>
        <dbReference type="ARBA" id="ARBA00021581"/>
    </source>
</evidence>
<dbReference type="AlphaFoldDB" id="A0A2I6S745"/>
<dbReference type="GO" id="GO:0046677">
    <property type="term" value="P:response to antibiotic"/>
    <property type="evidence" value="ECO:0007669"/>
    <property type="project" value="UniProtKB-UniRule"/>
</dbReference>
<sequence>MDILQTLVLALVQGVTEFLPISSSAHLILVPVLTGWPDQGLAFDVAVHLGTLAAVVVYFRHELVRMAVAGLGSLRGRRDADSRLAWAVVLGTLPVVFFGLIGKSFIETELRGPIVIALTAIVFGLVLWWADARGARCRDEFSIGWREALIVGFAQALALIPGTSRSGITITAGLMLGLTREAAARFSFLLSIPTLLASNVLVGRDLLASEAPVDWMGLALGALVAGVSAYACIRVFIALLARTGMLPYVIYRLVLGVVLLWVFW</sequence>
<feature type="transmembrane region" description="Helical" evidence="14">
    <location>
        <begin position="245"/>
        <end position="263"/>
    </location>
</feature>
<dbReference type="PANTHER" id="PTHR30622:SF4">
    <property type="entry name" value="UNDECAPRENYL-DIPHOSPHATASE"/>
    <property type="match status" value="1"/>
</dbReference>
<dbReference type="EMBL" id="CP025682">
    <property type="protein sequence ID" value="AUN95069.1"/>
    <property type="molecule type" value="Genomic_DNA"/>
</dbReference>
<keyword evidence="14" id="KW-0961">Cell wall biogenesis/degradation</keyword>
<dbReference type="InterPro" id="IPR003824">
    <property type="entry name" value="UppP"/>
</dbReference>
<evidence type="ECO:0000256" key="11">
    <source>
        <dbReference type="ARBA" id="ARBA00032707"/>
    </source>
</evidence>
<proteinExistence type="inferred from homology"/>
<name>A0A2I6S745_9RHOO</name>
<dbReference type="Proteomes" id="UP000242205">
    <property type="component" value="Chromosome"/>
</dbReference>
<dbReference type="GO" id="GO:0071555">
    <property type="term" value="P:cell wall organization"/>
    <property type="evidence" value="ECO:0007669"/>
    <property type="project" value="UniProtKB-KW"/>
</dbReference>
<keyword evidence="8 14" id="KW-1133">Transmembrane helix</keyword>
<dbReference type="EC" id="3.6.1.27" evidence="3 14"/>
<dbReference type="GO" id="GO:0008360">
    <property type="term" value="P:regulation of cell shape"/>
    <property type="evidence" value="ECO:0007669"/>
    <property type="project" value="UniProtKB-KW"/>
</dbReference>
<evidence type="ECO:0000313" key="15">
    <source>
        <dbReference type="EMBL" id="AUN95069.1"/>
    </source>
</evidence>
<dbReference type="OrthoDB" id="9808289at2"/>
<protein>
    <recommendedName>
        <fullName evidence="4 14">Undecaprenyl-diphosphatase</fullName>
        <ecNumber evidence="3 14">3.6.1.27</ecNumber>
    </recommendedName>
    <alternativeName>
        <fullName evidence="12 14">Bacitracin resistance protein</fullName>
    </alternativeName>
    <alternativeName>
        <fullName evidence="11 14">Undecaprenyl pyrophosphate phosphatase</fullName>
    </alternativeName>
</protein>
<feature type="transmembrane region" description="Helical" evidence="14">
    <location>
        <begin position="40"/>
        <end position="59"/>
    </location>
</feature>
<evidence type="ECO:0000256" key="5">
    <source>
        <dbReference type="ARBA" id="ARBA00022475"/>
    </source>
</evidence>
<dbReference type="GO" id="GO:0009252">
    <property type="term" value="P:peptidoglycan biosynthetic process"/>
    <property type="evidence" value="ECO:0007669"/>
    <property type="project" value="UniProtKB-KW"/>
</dbReference>
<comment type="similarity">
    <text evidence="2 14">Belongs to the UppP family.</text>
</comment>
<keyword evidence="6 14" id="KW-0812">Transmembrane</keyword>
<dbReference type="HAMAP" id="MF_01006">
    <property type="entry name" value="Undec_diphosphatase"/>
    <property type="match status" value="1"/>
</dbReference>
<dbReference type="NCBIfam" id="TIGR00753">
    <property type="entry name" value="undec_PP_bacA"/>
    <property type="match status" value="1"/>
</dbReference>
<accession>A0A2I6S745</accession>
<evidence type="ECO:0000256" key="9">
    <source>
        <dbReference type="ARBA" id="ARBA00023136"/>
    </source>
</evidence>
<evidence type="ECO:0000256" key="6">
    <source>
        <dbReference type="ARBA" id="ARBA00022692"/>
    </source>
</evidence>
<keyword evidence="9 14" id="KW-0472">Membrane</keyword>
<dbReference type="RefSeq" id="WP_102247135.1">
    <property type="nucleotide sequence ID" value="NZ_CP025682.1"/>
</dbReference>
<evidence type="ECO:0000256" key="13">
    <source>
        <dbReference type="ARBA" id="ARBA00047594"/>
    </source>
</evidence>
<evidence type="ECO:0000256" key="7">
    <source>
        <dbReference type="ARBA" id="ARBA00022801"/>
    </source>
</evidence>
<evidence type="ECO:0000256" key="8">
    <source>
        <dbReference type="ARBA" id="ARBA00022989"/>
    </source>
</evidence>
<keyword evidence="7 14" id="KW-0378">Hydrolase</keyword>
<keyword evidence="16" id="KW-1185">Reference proteome</keyword>
<feature type="transmembrane region" description="Helical" evidence="14">
    <location>
        <begin position="215"/>
        <end position="239"/>
    </location>
</feature>
<dbReference type="GO" id="GO:0005886">
    <property type="term" value="C:plasma membrane"/>
    <property type="evidence" value="ECO:0007669"/>
    <property type="project" value="UniProtKB-SubCell"/>
</dbReference>
<comment type="catalytic activity">
    <reaction evidence="13 14">
        <text>di-trans,octa-cis-undecaprenyl diphosphate + H2O = di-trans,octa-cis-undecaprenyl phosphate + phosphate + H(+)</text>
        <dbReference type="Rhea" id="RHEA:28094"/>
        <dbReference type="ChEBI" id="CHEBI:15377"/>
        <dbReference type="ChEBI" id="CHEBI:15378"/>
        <dbReference type="ChEBI" id="CHEBI:43474"/>
        <dbReference type="ChEBI" id="CHEBI:58405"/>
        <dbReference type="ChEBI" id="CHEBI:60392"/>
        <dbReference type="EC" id="3.6.1.27"/>
    </reaction>
</comment>
<evidence type="ECO:0000313" key="16">
    <source>
        <dbReference type="Proteomes" id="UP000242205"/>
    </source>
</evidence>
<dbReference type="NCBIfam" id="NF001393">
    <property type="entry name" value="PRK00281.2-4"/>
    <property type="match status" value="1"/>
</dbReference>
<keyword evidence="14" id="KW-0573">Peptidoglycan synthesis</keyword>
<comment type="function">
    <text evidence="14">Catalyzes the dephosphorylation of undecaprenyl diphosphate (UPP). Confers resistance to bacitracin.</text>
</comment>
<comment type="subcellular location">
    <subcellularLocation>
        <location evidence="1 14">Cell membrane</location>
        <topology evidence="1 14">Multi-pass membrane protein</topology>
    </subcellularLocation>
</comment>
<feature type="transmembrane region" description="Helical" evidence="14">
    <location>
        <begin position="112"/>
        <end position="131"/>
    </location>
</feature>
<evidence type="ECO:0000256" key="12">
    <source>
        <dbReference type="ARBA" id="ARBA00032932"/>
    </source>
</evidence>
<comment type="miscellaneous">
    <text evidence="14">Bacitracin is thought to be involved in the inhibition of peptidoglycan synthesis by sequestering undecaprenyl diphosphate, thereby reducing the pool of lipid carrier available.</text>
</comment>
<organism evidence="15 16">
    <name type="scientific">Pseudazoarcus pumilus</name>
    <dbReference type="NCBI Taxonomy" id="2067960"/>
    <lineage>
        <taxon>Bacteria</taxon>
        <taxon>Pseudomonadati</taxon>
        <taxon>Pseudomonadota</taxon>
        <taxon>Betaproteobacteria</taxon>
        <taxon>Rhodocyclales</taxon>
        <taxon>Zoogloeaceae</taxon>
        <taxon>Pseudazoarcus</taxon>
    </lineage>
</organism>
<evidence type="ECO:0000256" key="10">
    <source>
        <dbReference type="ARBA" id="ARBA00023251"/>
    </source>
</evidence>
<keyword evidence="14" id="KW-0133">Cell shape</keyword>